<sequence>MRLKWFLKDPAGIFTASIALLSLVTILLCTQYTIIRWLGMFSLLGMVLNACILGLFGLCIWAHVMTMTTDPGTIPLDYEIKPLDLSTRSLFEEDCVIIEEEEMTTDDLEALVDDGSVLIACDVCNNYRPVRAIHCDTCNRCVILQDHHCPWINNCIGIGNQKFFLQLLLYVTLTSIYAILIVLCEYTLCMSKQCGFQSYMIPGRMGAWIIGAACVFGSFCAFLLGMEMCSIAEDSQLEAISLQLETAEVAPAAYASENNNDVKKEDDLEYDLGNLAALDTHPYKYTNEKELALFTRENVQLLVNRLFNLPRTETDSGPLAKLPPPTTIIPREKPLPKPNVETKWEKFAKEKGIQKRKKSRMVFDEAAQDWKPNWGYKRANDNLQDWAVEAKTGENAHEDPWEKRKQAKKTRVEKNIKQQAANRNLGRTGADKIPSGIAVELAKTSDVKAKQRGKEGTIKSLQKAQFSTASMGKFDSMRDGEGERKQKGKRNRFLPSTGAEGIEKERALKAIHHVLSKDGKSQKVKDANSDEEQEPRKKKKRGNKTQNSLKKRSKTRR</sequence>
<dbReference type="AlphaFoldDB" id="A0A024GGW6"/>
<comment type="similarity">
    <text evidence="3">Belongs to the RRS1 family.</text>
</comment>
<comment type="caution">
    <text evidence="14">The sequence shown here is derived from an EMBL/GenBank/DDBJ whole genome shotgun (WGS) entry which is preliminary data.</text>
</comment>
<keyword evidence="8 11" id="KW-0472">Membrane</keyword>
<evidence type="ECO:0000256" key="8">
    <source>
        <dbReference type="ARBA" id="ARBA00023136"/>
    </source>
</evidence>
<comment type="similarity">
    <text evidence="11">Belongs to the DHHC palmitoyltransferase family.</text>
</comment>
<feature type="transmembrane region" description="Helical" evidence="11">
    <location>
        <begin position="205"/>
        <end position="226"/>
    </location>
</feature>
<feature type="compositionally biased region" description="Basic and acidic residues" evidence="12">
    <location>
        <begin position="475"/>
        <end position="485"/>
    </location>
</feature>
<evidence type="ECO:0000256" key="4">
    <source>
        <dbReference type="ARBA" id="ARBA00022517"/>
    </source>
</evidence>
<evidence type="ECO:0000256" key="6">
    <source>
        <dbReference type="ARBA" id="ARBA00022692"/>
    </source>
</evidence>
<dbReference type="InterPro" id="IPR039859">
    <property type="entry name" value="PFA4/ZDH16/20/ERF2-like"/>
</dbReference>
<name>A0A024GGW6_9STRA</name>
<evidence type="ECO:0000256" key="10">
    <source>
        <dbReference type="ARBA" id="ARBA00023315"/>
    </source>
</evidence>
<feature type="transmembrane region" description="Helical" evidence="11">
    <location>
        <begin position="41"/>
        <end position="64"/>
    </location>
</feature>
<evidence type="ECO:0000256" key="5">
    <source>
        <dbReference type="ARBA" id="ARBA00022679"/>
    </source>
</evidence>
<evidence type="ECO:0000256" key="1">
    <source>
        <dbReference type="ARBA" id="ARBA00004123"/>
    </source>
</evidence>
<dbReference type="EC" id="2.3.1.225" evidence="11"/>
<keyword evidence="9" id="KW-0539">Nucleus</keyword>
<feature type="region of interest" description="Disordered" evidence="12">
    <location>
        <begin position="391"/>
        <end position="431"/>
    </location>
</feature>
<evidence type="ECO:0000313" key="15">
    <source>
        <dbReference type="Proteomes" id="UP000053237"/>
    </source>
</evidence>
<keyword evidence="7 11" id="KW-1133">Transmembrane helix</keyword>
<organism evidence="14 15">
    <name type="scientific">Albugo candida</name>
    <dbReference type="NCBI Taxonomy" id="65357"/>
    <lineage>
        <taxon>Eukaryota</taxon>
        <taxon>Sar</taxon>
        <taxon>Stramenopiles</taxon>
        <taxon>Oomycota</taxon>
        <taxon>Peronosporomycetes</taxon>
        <taxon>Albuginales</taxon>
        <taxon>Albuginaceae</taxon>
        <taxon>Albugo</taxon>
    </lineage>
</organism>
<feature type="domain" description="Palmitoyltransferase DHHC" evidence="13">
    <location>
        <begin position="121"/>
        <end position="233"/>
    </location>
</feature>
<dbReference type="Proteomes" id="UP000053237">
    <property type="component" value="Unassembled WGS sequence"/>
</dbReference>
<dbReference type="InterPro" id="IPR001594">
    <property type="entry name" value="Palmitoyltrfase_DHHC"/>
</dbReference>
<evidence type="ECO:0000256" key="3">
    <source>
        <dbReference type="ARBA" id="ARBA00010077"/>
    </source>
</evidence>
<keyword evidence="10 11" id="KW-0012">Acyltransferase</keyword>
<feature type="compositionally biased region" description="Basic and acidic residues" evidence="12">
    <location>
        <begin position="391"/>
        <end position="416"/>
    </location>
</feature>
<feature type="transmembrane region" description="Helical" evidence="11">
    <location>
        <begin position="163"/>
        <end position="184"/>
    </location>
</feature>
<gene>
    <name evidence="14" type="ORF">BN9_068150</name>
</gene>
<dbReference type="GO" id="GO:0016020">
    <property type="term" value="C:membrane"/>
    <property type="evidence" value="ECO:0007669"/>
    <property type="project" value="UniProtKB-SubCell"/>
</dbReference>
<dbReference type="GO" id="GO:0042254">
    <property type="term" value="P:ribosome biogenesis"/>
    <property type="evidence" value="ECO:0007669"/>
    <property type="project" value="UniProtKB-KW"/>
</dbReference>
<dbReference type="PROSITE" id="PS50216">
    <property type="entry name" value="DHHC"/>
    <property type="match status" value="1"/>
</dbReference>
<dbReference type="PANTHER" id="PTHR22883:SF147">
    <property type="entry name" value="PALMITOYLTRANSFERASE"/>
    <property type="match status" value="1"/>
</dbReference>
<keyword evidence="6 11" id="KW-0812">Transmembrane</keyword>
<comment type="catalytic activity">
    <reaction evidence="11">
        <text>L-cysteinyl-[protein] + hexadecanoyl-CoA = S-hexadecanoyl-L-cysteinyl-[protein] + CoA</text>
        <dbReference type="Rhea" id="RHEA:36683"/>
        <dbReference type="Rhea" id="RHEA-COMP:10131"/>
        <dbReference type="Rhea" id="RHEA-COMP:11032"/>
        <dbReference type="ChEBI" id="CHEBI:29950"/>
        <dbReference type="ChEBI" id="CHEBI:57287"/>
        <dbReference type="ChEBI" id="CHEBI:57379"/>
        <dbReference type="ChEBI" id="CHEBI:74151"/>
        <dbReference type="EC" id="2.3.1.225"/>
    </reaction>
</comment>
<dbReference type="InParanoid" id="A0A024GGW6"/>
<dbReference type="GO" id="GO:0019706">
    <property type="term" value="F:protein-cysteine S-palmitoyltransferase activity"/>
    <property type="evidence" value="ECO:0007669"/>
    <property type="project" value="UniProtKB-EC"/>
</dbReference>
<dbReference type="EMBL" id="CAIX01000111">
    <property type="protein sequence ID" value="CCI45905.1"/>
    <property type="molecule type" value="Genomic_DNA"/>
</dbReference>
<evidence type="ECO:0000259" key="13">
    <source>
        <dbReference type="Pfam" id="PF01529"/>
    </source>
</evidence>
<dbReference type="GO" id="GO:0005783">
    <property type="term" value="C:endoplasmic reticulum"/>
    <property type="evidence" value="ECO:0007669"/>
    <property type="project" value="TreeGrafter"/>
</dbReference>
<dbReference type="GO" id="GO:0005634">
    <property type="term" value="C:nucleus"/>
    <property type="evidence" value="ECO:0007669"/>
    <property type="project" value="UniProtKB-SubCell"/>
</dbReference>
<dbReference type="Pfam" id="PF01529">
    <property type="entry name" value="DHHC"/>
    <property type="match status" value="1"/>
</dbReference>
<keyword evidence="15" id="KW-1185">Reference proteome</keyword>
<feature type="region of interest" description="Disordered" evidence="12">
    <location>
        <begin position="445"/>
        <end position="464"/>
    </location>
</feature>
<feature type="transmembrane region" description="Helical" evidence="11">
    <location>
        <begin position="12"/>
        <end position="29"/>
    </location>
</feature>
<feature type="compositionally biased region" description="Basic residues" evidence="12">
    <location>
        <begin position="536"/>
        <end position="557"/>
    </location>
</feature>
<evidence type="ECO:0000256" key="11">
    <source>
        <dbReference type="RuleBase" id="RU079119"/>
    </source>
</evidence>
<feature type="region of interest" description="Disordered" evidence="12">
    <location>
        <begin position="469"/>
        <end position="557"/>
    </location>
</feature>
<comment type="domain">
    <text evidence="11">The DHHC domain is required for palmitoyltransferase activity.</text>
</comment>
<evidence type="ECO:0000313" key="14">
    <source>
        <dbReference type="EMBL" id="CCI45905.1"/>
    </source>
</evidence>
<reference evidence="14 15" key="1">
    <citation type="submission" date="2012-05" db="EMBL/GenBank/DDBJ databases">
        <title>Recombination and specialization in a pathogen metapopulation.</title>
        <authorList>
            <person name="Gardiner A."/>
            <person name="Kemen E."/>
            <person name="Schultz-Larsen T."/>
            <person name="MacLean D."/>
            <person name="Van Oosterhout C."/>
            <person name="Jones J.D.G."/>
        </authorList>
    </citation>
    <scope>NUCLEOTIDE SEQUENCE [LARGE SCALE GENOMIC DNA]</scope>
    <source>
        <strain evidence="14 15">Ac Nc2</strain>
    </source>
</reference>
<dbReference type="OrthoDB" id="28455at2759"/>
<keyword evidence="4" id="KW-0690">Ribosome biogenesis</keyword>
<comment type="subcellular location">
    <subcellularLocation>
        <location evidence="2">Membrane</location>
        <topology evidence="2">Multi-pass membrane protein</topology>
    </subcellularLocation>
    <subcellularLocation>
        <location evidence="1">Nucleus</location>
    </subcellularLocation>
</comment>
<protein>
    <recommendedName>
        <fullName evidence="11">Palmitoyltransferase</fullName>
        <ecNumber evidence="11">2.3.1.225</ecNumber>
    </recommendedName>
</protein>
<evidence type="ECO:0000256" key="12">
    <source>
        <dbReference type="SAM" id="MobiDB-lite"/>
    </source>
</evidence>
<dbReference type="Pfam" id="PF04939">
    <property type="entry name" value="RRS1"/>
    <property type="match status" value="1"/>
</dbReference>
<dbReference type="GO" id="GO:0005794">
    <property type="term" value="C:Golgi apparatus"/>
    <property type="evidence" value="ECO:0007669"/>
    <property type="project" value="TreeGrafter"/>
</dbReference>
<accession>A0A024GGW6</accession>
<dbReference type="GO" id="GO:0006612">
    <property type="term" value="P:protein targeting to membrane"/>
    <property type="evidence" value="ECO:0007669"/>
    <property type="project" value="TreeGrafter"/>
</dbReference>
<evidence type="ECO:0000256" key="7">
    <source>
        <dbReference type="ARBA" id="ARBA00022989"/>
    </source>
</evidence>
<evidence type="ECO:0000256" key="9">
    <source>
        <dbReference type="ARBA" id="ARBA00023242"/>
    </source>
</evidence>
<evidence type="ECO:0000256" key="2">
    <source>
        <dbReference type="ARBA" id="ARBA00004141"/>
    </source>
</evidence>
<feature type="compositionally biased region" description="Basic and acidic residues" evidence="12">
    <location>
        <begin position="515"/>
        <end position="528"/>
    </location>
</feature>
<dbReference type="InterPro" id="IPR007023">
    <property type="entry name" value="Ribosom_reg"/>
</dbReference>
<dbReference type="STRING" id="65357.A0A024GGW6"/>
<keyword evidence="5 11" id="KW-0808">Transferase</keyword>
<feature type="compositionally biased region" description="Basic and acidic residues" evidence="12">
    <location>
        <begin position="445"/>
        <end position="457"/>
    </location>
</feature>
<feature type="region of interest" description="Disordered" evidence="12">
    <location>
        <begin position="315"/>
        <end position="338"/>
    </location>
</feature>
<dbReference type="PANTHER" id="PTHR22883">
    <property type="entry name" value="ZINC FINGER DHHC DOMAIN CONTAINING PROTEIN"/>
    <property type="match status" value="1"/>
</dbReference>
<proteinExistence type="inferred from homology"/>